<gene>
    <name evidence="1" type="ORF">AAFF_G00281260</name>
</gene>
<sequence>SLHPGSFPVCVPACLSCQPARLAWPLVSLACLPTNLVHSTWAPLLFHARHQSSSSSIPYPCYSINHLSFHPNPPCLCLCLG</sequence>
<keyword evidence="2" id="KW-1185">Reference proteome</keyword>
<reference evidence="1" key="1">
    <citation type="journal article" date="2023" name="Science">
        <title>Genome structures resolve the early diversification of teleost fishes.</title>
        <authorList>
            <person name="Parey E."/>
            <person name="Louis A."/>
            <person name="Montfort J."/>
            <person name="Bouchez O."/>
            <person name="Roques C."/>
            <person name="Iampietro C."/>
            <person name="Lluch J."/>
            <person name="Castinel A."/>
            <person name="Donnadieu C."/>
            <person name="Desvignes T."/>
            <person name="Floi Bucao C."/>
            <person name="Jouanno E."/>
            <person name="Wen M."/>
            <person name="Mejri S."/>
            <person name="Dirks R."/>
            <person name="Jansen H."/>
            <person name="Henkel C."/>
            <person name="Chen W.J."/>
            <person name="Zahm M."/>
            <person name="Cabau C."/>
            <person name="Klopp C."/>
            <person name="Thompson A.W."/>
            <person name="Robinson-Rechavi M."/>
            <person name="Braasch I."/>
            <person name="Lecointre G."/>
            <person name="Bobe J."/>
            <person name="Postlethwait J.H."/>
            <person name="Berthelot C."/>
            <person name="Roest Crollius H."/>
            <person name="Guiguen Y."/>
        </authorList>
    </citation>
    <scope>NUCLEOTIDE SEQUENCE</scope>
    <source>
        <strain evidence="1">NC1722</strain>
    </source>
</reference>
<evidence type="ECO:0000313" key="1">
    <source>
        <dbReference type="EMBL" id="KAJ8372582.1"/>
    </source>
</evidence>
<organism evidence="1 2">
    <name type="scientific">Aldrovandia affinis</name>
    <dbReference type="NCBI Taxonomy" id="143900"/>
    <lineage>
        <taxon>Eukaryota</taxon>
        <taxon>Metazoa</taxon>
        <taxon>Chordata</taxon>
        <taxon>Craniata</taxon>
        <taxon>Vertebrata</taxon>
        <taxon>Euteleostomi</taxon>
        <taxon>Actinopterygii</taxon>
        <taxon>Neopterygii</taxon>
        <taxon>Teleostei</taxon>
        <taxon>Notacanthiformes</taxon>
        <taxon>Halosauridae</taxon>
        <taxon>Aldrovandia</taxon>
    </lineage>
</organism>
<evidence type="ECO:0000313" key="2">
    <source>
        <dbReference type="Proteomes" id="UP001221898"/>
    </source>
</evidence>
<dbReference type="Proteomes" id="UP001221898">
    <property type="component" value="Unassembled WGS sequence"/>
</dbReference>
<name>A0AAD7RAI6_9TELE</name>
<protein>
    <submittedName>
        <fullName evidence="1">Uncharacterized protein</fullName>
    </submittedName>
</protein>
<comment type="caution">
    <text evidence="1">The sequence shown here is derived from an EMBL/GenBank/DDBJ whole genome shotgun (WGS) entry which is preliminary data.</text>
</comment>
<accession>A0AAD7RAI6</accession>
<dbReference type="EMBL" id="JAINUG010000395">
    <property type="protein sequence ID" value="KAJ8372582.1"/>
    <property type="molecule type" value="Genomic_DNA"/>
</dbReference>
<feature type="non-terminal residue" evidence="1">
    <location>
        <position position="81"/>
    </location>
</feature>
<dbReference type="AlphaFoldDB" id="A0AAD7RAI6"/>
<feature type="non-terminal residue" evidence="1">
    <location>
        <position position="1"/>
    </location>
</feature>
<proteinExistence type="predicted"/>